<accession>A0ACC2QT74</accession>
<sequence>MARNTIDKRKVQFVPETESYDDDLTQMEEEIPRKRQCIEDNSDKEDDSMALFENNSQDWDDNNIKYQTRDISTNTTNLNLTESSTQTNNTDNSNYIERANEGFGIFIGREIQNVPIFKRRFIMYQIIKLIENNSQNI</sequence>
<dbReference type="EMBL" id="CM056791">
    <property type="protein sequence ID" value="KAJ8725449.1"/>
    <property type="molecule type" value="Genomic_DNA"/>
</dbReference>
<comment type="caution">
    <text evidence="1">The sequence shown here is derived from an EMBL/GenBank/DDBJ whole genome shotgun (WGS) entry which is preliminary data.</text>
</comment>
<evidence type="ECO:0000313" key="2">
    <source>
        <dbReference type="Proteomes" id="UP001231649"/>
    </source>
</evidence>
<gene>
    <name evidence="1" type="ORF">PYW08_003632</name>
</gene>
<dbReference type="Proteomes" id="UP001231649">
    <property type="component" value="Chromosome 15"/>
</dbReference>
<organism evidence="1 2">
    <name type="scientific">Mythimna loreyi</name>
    <dbReference type="NCBI Taxonomy" id="667449"/>
    <lineage>
        <taxon>Eukaryota</taxon>
        <taxon>Metazoa</taxon>
        <taxon>Ecdysozoa</taxon>
        <taxon>Arthropoda</taxon>
        <taxon>Hexapoda</taxon>
        <taxon>Insecta</taxon>
        <taxon>Pterygota</taxon>
        <taxon>Neoptera</taxon>
        <taxon>Endopterygota</taxon>
        <taxon>Lepidoptera</taxon>
        <taxon>Glossata</taxon>
        <taxon>Ditrysia</taxon>
        <taxon>Noctuoidea</taxon>
        <taxon>Noctuidae</taxon>
        <taxon>Noctuinae</taxon>
        <taxon>Hadenini</taxon>
        <taxon>Mythimna</taxon>
    </lineage>
</organism>
<proteinExistence type="predicted"/>
<name>A0ACC2QT74_9NEOP</name>
<reference evidence="1" key="1">
    <citation type="submission" date="2023-03" db="EMBL/GenBank/DDBJ databases">
        <title>Chromosome-level genomes of two armyworms, Mythimna separata and Mythimna loreyi, provide insights into the biosynthesis and reception of sex pheromones.</title>
        <authorList>
            <person name="Zhao H."/>
        </authorList>
    </citation>
    <scope>NUCLEOTIDE SEQUENCE</scope>
    <source>
        <strain evidence="1">BeijingLab</strain>
    </source>
</reference>
<evidence type="ECO:0000313" key="1">
    <source>
        <dbReference type="EMBL" id="KAJ8725449.1"/>
    </source>
</evidence>
<keyword evidence="2" id="KW-1185">Reference proteome</keyword>
<protein>
    <submittedName>
        <fullName evidence="1">Uncharacterized protein</fullName>
    </submittedName>
</protein>